<proteinExistence type="predicted"/>
<name>A0A6A6D311_ZASCE</name>
<dbReference type="OrthoDB" id="4788824at2759"/>
<gene>
    <name evidence="2" type="ORF">M409DRAFT_49353</name>
</gene>
<keyword evidence="3" id="KW-1185">Reference proteome</keyword>
<evidence type="ECO:0000256" key="1">
    <source>
        <dbReference type="SAM" id="Coils"/>
    </source>
</evidence>
<dbReference type="EMBL" id="ML993580">
    <property type="protein sequence ID" value="KAF2172828.1"/>
    <property type="molecule type" value="Genomic_DNA"/>
</dbReference>
<dbReference type="GeneID" id="54564492"/>
<feature type="coiled-coil region" evidence="1">
    <location>
        <begin position="87"/>
        <end position="117"/>
    </location>
</feature>
<dbReference type="Proteomes" id="UP000799537">
    <property type="component" value="Unassembled WGS sequence"/>
</dbReference>
<sequence length="949" mass="108001">MCFSRYEEESISCTIRDDRPLKWGIPDSRPSDAHEDNTLTIGSRQAKRQLSRRLHKICKTHARAEGKARAYAELMQQREARAHAKALAQQKLVVKRLEKQLKKIIQQEYEKSFLEREHRHFLNDLAESHARSNEEITAFMAPGSAPGPKDPTGHPLRVWQDITCDGVEFQKGEVGEVKAYDSTRNRMMVLFPRRHEANPNRPRKEWQPIMPLNPSFIEINWGVKWGQESINANVPPATTNIDWKDYIDLSKEHNLTVMAYRLLNAILKSLHKGNLPWLGAAGTVNAFHYKNPWTVQDFWNKGIVIDKKSGANGIYLRIYREFQKKHKGDKPKFYVGKTERSFGIRYGEHESATTSKTAQNYSGHHYITARDAQYRKSIELLRFDSTTLGASGKDYDIAENVMICLLGTYRQELLKDRVRVTSTDATESTESQVTDELESKEAGIQLHQIASELLRKHNWGKHLRDNLSGGVNWSSPLGDASTTRCEKVLYMHIDAGDRHTYTRSASNVNKGSNKDTHTFFKIMGMDKAGKKQAGIAFQRHPAKNGPDIKQRIVITFEIMKNRRHPQAFGRLPDVLGWSNGDDLNKFAVRVEWYDEDEDQCQRMYLQHSTLQVNFKDPKVKGSLSRYSDILSLSMFLQGKAFATVFDWQHPRMDRARVKTVTFDPWTQAYNLGNYTLGGLVDKPKIDDARTKAQLEAVGLQLYGRPWDGTSFLTGLTQKRSRCDTCYVAYRDEKKTQGSGRPKAKECIRAQYGTGECECCFAFGRKCTYTPSKIIEKIGVGKVRNMLFGYEEDEDAAPADIEWGEYLSGELMENSGAFLVFQPESKVCCSLPIFIFWLSLERAVHWSWSLKEFFGLSLAAGEKFGLSCFQVVRAVSSQNQQQPITARETLPTSSRFQILNSRQTVGSGFRGIALLGLCTEDLLQVGINSTKRGVRGRLANNKDKKPFSCA</sequence>
<keyword evidence="1" id="KW-0175">Coiled coil</keyword>
<reference evidence="2" key="1">
    <citation type="journal article" date="2020" name="Stud. Mycol.">
        <title>101 Dothideomycetes genomes: a test case for predicting lifestyles and emergence of pathogens.</title>
        <authorList>
            <person name="Haridas S."/>
            <person name="Albert R."/>
            <person name="Binder M."/>
            <person name="Bloem J."/>
            <person name="Labutti K."/>
            <person name="Salamov A."/>
            <person name="Andreopoulos B."/>
            <person name="Baker S."/>
            <person name="Barry K."/>
            <person name="Bills G."/>
            <person name="Bluhm B."/>
            <person name="Cannon C."/>
            <person name="Castanera R."/>
            <person name="Culley D."/>
            <person name="Daum C."/>
            <person name="Ezra D."/>
            <person name="Gonzalez J."/>
            <person name="Henrissat B."/>
            <person name="Kuo A."/>
            <person name="Liang C."/>
            <person name="Lipzen A."/>
            <person name="Lutzoni F."/>
            <person name="Magnuson J."/>
            <person name="Mondo S."/>
            <person name="Nolan M."/>
            <person name="Ohm R."/>
            <person name="Pangilinan J."/>
            <person name="Park H.-J."/>
            <person name="Ramirez L."/>
            <person name="Alfaro M."/>
            <person name="Sun H."/>
            <person name="Tritt A."/>
            <person name="Yoshinaga Y."/>
            <person name="Zwiers L.-H."/>
            <person name="Turgeon B."/>
            <person name="Goodwin S."/>
            <person name="Spatafora J."/>
            <person name="Crous P."/>
            <person name="Grigoriev I."/>
        </authorList>
    </citation>
    <scope>NUCLEOTIDE SEQUENCE</scope>
    <source>
        <strain evidence="2">ATCC 36951</strain>
    </source>
</reference>
<accession>A0A6A6D311</accession>
<dbReference type="AlphaFoldDB" id="A0A6A6D311"/>
<organism evidence="2 3">
    <name type="scientific">Zasmidium cellare ATCC 36951</name>
    <dbReference type="NCBI Taxonomy" id="1080233"/>
    <lineage>
        <taxon>Eukaryota</taxon>
        <taxon>Fungi</taxon>
        <taxon>Dikarya</taxon>
        <taxon>Ascomycota</taxon>
        <taxon>Pezizomycotina</taxon>
        <taxon>Dothideomycetes</taxon>
        <taxon>Dothideomycetidae</taxon>
        <taxon>Mycosphaerellales</taxon>
        <taxon>Mycosphaerellaceae</taxon>
        <taxon>Zasmidium</taxon>
    </lineage>
</organism>
<evidence type="ECO:0000313" key="3">
    <source>
        <dbReference type="Proteomes" id="UP000799537"/>
    </source>
</evidence>
<dbReference type="RefSeq" id="XP_033673717.1">
    <property type="nucleotide sequence ID" value="XM_033811220.1"/>
</dbReference>
<protein>
    <submittedName>
        <fullName evidence="2">Uncharacterized protein</fullName>
    </submittedName>
</protein>
<evidence type="ECO:0000313" key="2">
    <source>
        <dbReference type="EMBL" id="KAF2172828.1"/>
    </source>
</evidence>